<dbReference type="SUPFAM" id="SSF82714">
    <property type="entry name" value="Multidrug efflux transporter AcrB TolC docking domain, DN and DC subdomains"/>
    <property type="match status" value="2"/>
</dbReference>
<evidence type="ECO:0000256" key="4">
    <source>
        <dbReference type="ARBA" id="ARBA00022475"/>
    </source>
</evidence>
<dbReference type="Pfam" id="PF00873">
    <property type="entry name" value="ACR_tran"/>
    <property type="match status" value="1"/>
</dbReference>
<dbReference type="Proteomes" id="UP000534783">
    <property type="component" value="Unassembled WGS sequence"/>
</dbReference>
<dbReference type="Gene3D" id="3.30.70.1440">
    <property type="entry name" value="Multidrug efflux transporter AcrB pore domain"/>
    <property type="match status" value="1"/>
</dbReference>
<feature type="transmembrane region" description="Helical" evidence="8">
    <location>
        <begin position="1025"/>
        <end position="1051"/>
    </location>
</feature>
<comment type="caution">
    <text evidence="9">The sequence shown here is derived from an EMBL/GenBank/DDBJ whole genome shotgun (WGS) entry which is preliminary data.</text>
</comment>
<keyword evidence="4" id="KW-1003">Cell membrane</keyword>
<dbReference type="RefSeq" id="WP_168059495.1">
    <property type="nucleotide sequence ID" value="NZ_VTOW01000002.1"/>
</dbReference>
<evidence type="ECO:0000256" key="7">
    <source>
        <dbReference type="ARBA" id="ARBA00023136"/>
    </source>
</evidence>
<feature type="transmembrane region" description="Helical" evidence="8">
    <location>
        <begin position="346"/>
        <end position="379"/>
    </location>
</feature>
<feature type="transmembrane region" description="Helical" evidence="8">
    <location>
        <begin position="14"/>
        <end position="31"/>
    </location>
</feature>
<evidence type="ECO:0000313" key="10">
    <source>
        <dbReference type="Proteomes" id="UP000534783"/>
    </source>
</evidence>
<dbReference type="Gene3D" id="3.30.2090.10">
    <property type="entry name" value="Multidrug efflux transporter AcrB TolC docking domain, DN and DC subdomains"/>
    <property type="match status" value="2"/>
</dbReference>
<dbReference type="PANTHER" id="PTHR32063">
    <property type="match status" value="1"/>
</dbReference>
<evidence type="ECO:0000256" key="3">
    <source>
        <dbReference type="ARBA" id="ARBA00022448"/>
    </source>
</evidence>
<dbReference type="PANTHER" id="PTHR32063:SF19">
    <property type="entry name" value="CATION EFFLUX SYSTEM PROTEIN CUSA"/>
    <property type="match status" value="1"/>
</dbReference>
<comment type="similarity">
    <text evidence="2">Belongs to the resistance-nodulation-cell division (RND) (TC 2.A.6) family.</text>
</comment>
<evidence type="ECO:0000313" key="9">
    <source>
        <dbReference type="EMBL" id="NKE71137.1"/>
    </source>
</evidence>
<sequence>MIEKIIDYSARNKFLVLTLTAFLVVWAIWAIRRVPLDAIPDLSDTQVILFTEWPGRSPTLIEDQITYPVITSLISAPKVKSVRGQSMLGLSYVYVIFEEGTDLYWARSRVLEYMQGVAGKLPEGVTPTLGPDATGVGWVYEYALIDETGRHDLAELRSFQDWTLRYWLQSVPGVAEVASVGGFVKQYQVNVDPNRLAAYRIPLHEVISAIRASNNDVGGRVLEQAGREYIIRGQGYIRSTEDIRGIPLGTDGNGTPIRVSDIANVAIGPDIRRGAAELDGKGEVVGGIVVMRFGENALNVIDRVKEKIKAIEPSLPEGVKIVPTYDRSDLIQRAIETLKHTLTEELLIVSLVILLFLWHLPSAIVPIVTIPIAVILSFIPMYYSGLTSNIMSLAGIAISIGVLVDGAIVEVENAYKKLERWESTGRVGDYHEVRLKALKEVGPSVFFSLLVVAVAFIPIFTLQGQEGRLFKPLAFTKNLTMAIAAVLAITFDPAMRMLFTRMNPFIFRPKWLSRIANPLLVGKYYPEERHPISRPLQRIYHPILEFVLRHRWPVVISAFLIVLLTIPIYLRLGSEFMPPLNEGTILYMPTTLPGISITEATRILRLQDRMLKEFPEVERVFGKIGEAKTATDPAPLSMGETVITLKPKAQWREGMTWDKLIAEMDGKLQFPGVANIWWMPIQTRTEMLATGIRSNIGIKVLGPDLEEINQIGRRIEGVLAQMKETRSSFFERVTGGYYLDFVIDRNAAARYGLRVDEIQEVIETAIGGKNISQTVEGRERYPINVRYAREFRDDIEKLKRVLVPTPAGAQIPMAQLAQIEYNEGPSMVKNENGMLAGIVFVDTARSDLGGYVKEAQRVVAEKVKLPPGYSLVWAGQYEYLLRAREHLKVVLPLTLFIIFLLLYLNTGSAVKTLIVLLAVPFSAVGAILFLFLLDYNMSIGVWVGLIALMGLDAETGVFMLLYLDLAYEDRKAKGLMRNAYDLKEAITEGAVHRLRPKVMTVSVMLLGLLPIMWSTGTGSDLMRRIAAPMIGGILTSFILELLVYPVIYEIWRERELKSMLK</sequence>
<feature type="transmembrane region" description="Helical" evidence="8">
    <location>
        <begin position="480"/>
        <end position="499"/>
    </location>
</feature>
<keyword evidence="5 8" id="KW-0812">Transmembrane</keyword>
<dbReference type="Gene3D" id="1.20.1640.10">
    <property type="entry name" value="Multidrug efflux transporter AcrB transmembrane domain"/>
    <property type="match status" value="2"/>
</dbReference>
<evidence type="ECO:0000256" key="6">
    <source>
        <dbReference type="ARBA" id="ARBA00022989"/>
    </source>
</evidence>
<gene>
    <name evidence="9" type="ORF">MNODULE_10355</name>
</gene>
<reference evidence="9 10" key="1">
    <citation type="journal article" date="2020" name="Nature">
        <title>Bacterial chemolithoautotrophy via manganese oxidation.</title>
        <authorList>
            <person name="Yu H."/>
            <person name="Leadbetter J.R."/>
        </authorList>
    </citation>
    <scope>NUCLEOTIDE SEQUENCE [LARGE SCALE GENOMIC DNA]</scope>
    <source>
        <strain evidence="9 10">Mn-1</strain>
    </source>
</reference>
<comment type="subcellular location">
    <subcellularLocation>
        <location evidence="1">Cell membrane</location>
        <topology evidence="1">Multi-pass membrane protein</topology>
    </subcellularLocation>
</comment>
<keyword evidence="6 8" id="KW-1133">Transmembrane helix</keyword>
<feature type="transmembrane region" description="Helical" evidence="8">
    <location>
        <begin position="913"/>
        <end position="933"/>
    </location>
</feature>
<dbReference type="PRINTS" id="PR00702">
    <property type="entry name" value="ACRIFLAVINRP"/>
</dbReference>
<evidence type="ECO:0000256" key="2">
    <source>
        <dbReference type="ARBA" id="ARBA00010942"/>
    </source>
</evidence>
<dbReference type="GO" id="GO:0008324">
    <property type="term" value="F:monoatomic cation transmembrane transporter activity"/>
    <property type="evidence" value="ECO:0007669"/>
    <property type="project" value="InterPro"/>
</dbReference>
<name>A0A7X6DPZ1_9BACT</name>
<dbReference type="AlphaFoldDB" id="A0A7X6DPZ1"/>
<feature type="transmembrane region" description="Helical" evidence="8">
    <location>
        <begin position="939"/>
        <end position="963"/>
    </location>
</feature>
<dbReference type="InterPro" id="IPR004763">
    <property type="entry name" value="CusA-like"/>
</dbReference>
<dbReference type="GO" id="GO:0005886">
    <property type="term" value="C:plasma membrane"/>
    <property type="evidence" value="ECO:0007669"/>
    <property type="project" value="UniProtKB-SubCell"/>
</dbReference>
<evidence type="ECO:0000256" key="8">
    <source>
        <dbReference type="SAM" id="Phobius"/>
    </source>
</evidence>
<proteinExistence type="inferred from homology"/>
<dbReference type="GO" id="GO:0042910">
    <property type="term" value="F:xenobiotic transmembrane transporter activity"/>
    <property type="evidence" value="ECO:0007669"/>
    <property type="project" value="TreeGrafter"/>
</dbReference>
<dbReference type="Gene3D" id="3.30.70.1430">
    <property type="entry name" value="Multidrug efflux transporter AcrB pore domain"/>
    <property type="match status" value="2"/>
</dbReference>
<keyword evidence="7 8" id="KW-0472">Membrane</keyword>
<dbReference type="SUPFAM" id="SSF82866">
    <property type="entry name" value="Multidrug efflux transporter AcrB transmembrane domain"/>
    <property type="match status" value="2"/>
</dbReference>
<feature type="transmembrane region" description="Helical" evidence="8">
    <location>
        <begin position="552"/>
        <end position="570"/>
    </location>
</feature>
<dbReference type="InterPro" id="IPR001036">
    <property type="entry name" value="Acrflvin-R"/>
</dbReference>
<dbReference type="Gene3D" id="3.30.70.1320">
    <property type="entry name" value="Multidrug efflux transporter AcrB pore domain like"/>
    <property type="match status" value="1"/>
</dbReference>
<evidence type="ECO:0000256" key="5">
    <source>
        <dbReference type="ARBA" id="ARBA00022692"/>
    </source>
</evidence>
<feature type="transmembrane region" description="Helical" evidence="8">
    <location>
        <begin position="889"/>
        <end position="906"/>
    </location>
</feature>
<dbReference type="NCBIfam" id="TIGR00914">
    <property type="entry name" value="2A0601"/>
    <property type="match status" value="1"/>
</dbReference>
<feature type="transmembrane region" description="Helical" evidence="8">
    <location>
        <begin position="998"/>
        <end position="1013"/>
    </location>
</feature>
<keyword evidence="3" id="KW-0813">Transport</keyword>
<evidence type="ECO:0000256" key="1">
    <source>
        <dbReference type="ARBA" id="ARBA00004651"/>
    </source>
</evidence>
<dbReference type="EMBL" id="VTOW01000002">
    <property type="protein sequence ID" value="NKE71137.1"/>
    <property type="molecule type" value="Genomic_DNA"/>
</dbReference>
<organism evidence="9 10">
    <name type="scientific">Candidatus Manganitrophus noduliformans</name>
    <dbReference type="NCBI Taxonomy" id="2606439"/>
    <lineage>
        <taxon>Bacteria</taxon>
        <taxon>Pseudomonadati</taxon>
        <taxon>Nitrospirota</taxon>
        <taxon>Nitrospiria</taxon>
        <taxon>Candidatus Troglogloeales</taxon>
        <taxon>Candidatus Manganitrophaceae</taxon>
        <taxon>Candidatus Manganitrophus</taxon>
    </lineage>
</organism>
<dbReference type="InterPro" id="IPR027463">
    <property type="entry name" value="AcrB_DN_DC_subdom"/>
</dbReference>
<feature type="transmembrane region" description="Helical" evidence="8">
    <location>
        <begin position="441"/>
        <end position="460"/>
    </location>
</feature>
<dbReference type="SUPFAM" id="SSF82693">
    <property type="entry name" value="Multidrug efflux transporter AcrB pore domain, PN1, PN2, PC1 and PC2 subdomains"/>
    <property type="match status" value="2"/>
</dbReference>
<protein>
    <submittedName>
        <fullName evidence="9">Efflux RND transporter permease subunit</fullName>
    </submittedName>
</protein>
<keyword evidence="10" id="KW-1185">Reference proteome</keyword>
<accession>A0A7X6DPZ1</accession>